<evidence type="ECO:0000313" key="3">
    <source>
        <dbReference type="Proteomes" id="UP001210925"/>
    </source>
</evidence>
<protein>
    <submittedName>
        <fullName evidence="2">Uncharacterized protein</fullName>
    </submittedName>
</protein>
<gene>
    <name evidence="2" type="ORF">HK103_006626</name>
</gene>
<feature type="compositionally biased region" description="Basic residues" evidence="1">
    <location>
        <begin position="96"/>
        <end position="107"/>
    </location>
</feature>
<name>A0AAD5Y6K0_9FUNG</name>
<dbReference type="AlphaFoldDB" id="A0AAD5Y6K0"/>
<organism evidence="2 3">
    <name type="scientific">Boothiomyces macroporosus</name>
    <dbReference type="NCBI Taxonomy" id="261099"/>
    <lineage>
        <taxon>Eukaryota</taxon>
        <taxon>Fungi</taxon>
        <taxon>Fungi incertae sedis</taxon>
        <taxon>Chytridiomycota</taxon>
        <taxon>Chytridiomycota incertae sedis</taxon>
        <taxon>Chytridiomycetes</taxon>
        <taxon>Rhizophydiales</taxon>
        <taxon>Terramycetaceae</taxon>
        <taxon>Boothiomyces</taxon>
    </lineage>
</organism>
<evidence type="ECO:0000313" key="2">
    <source>
        <dbReference type="EMBL" id="KAJ3255083.1"/>
    </source>
</evidence>
<sequence length="141" mass="16820">MDLDFEFEIVHVEHQQDDLVEEGFRLFNTAPQKIKEEEELVIAAPEREYEIVEDNTAVLSEVAVTLDDIMNEAKAYRPQWVDRVISIPERKLPSYPKRKSKFNRKRTRESYQNNKPKAHKPGPKKFTEFKPVKKERHRKKK</sequence>
<dbReference type="EMBL" id="JADGKB010000072">
    <property type="protein sequence ID" value="KAJ3255083.1"/>
    <property type="molecule type" value="Genomic_DNA"/>
</dbReference>
<proteinExistence type="predicted"/>
<comment type="caution">
    <text evidence="2">The sequence shown here is derived from an EMBL/GenBank/DDBJ whole genome shotgun (WGS) entry which is preliminary data.</text>
</comment>
<keyword evidence="3" id="KW-1185">Reference proteome</keyword>
<reference evidence="2" key="1">
    <citation type="submission" date="2020-05" db="EMBL/GenBank/DDBJ databases">
        <title>Phylogenomic resolution of chytrid fungi.</title>
        <authorList>
            <person name="Stajich J.E."/>
            <person name="Amses K."/>
            <person name="Simmons R."/>
            <person name="Seto K."/>
            <person name="Myers J."/>
            <person name="Bonds A."/>
            <person name="Quandt C.A."/>
            <person name="Barry K."/>
            <person name="Liu P."/>
            <person name="Grigoriev I."/>
            <person name="Longcore J.E."/>
            <person name="James T.Y."/>
        </authorList>
    </citation>
    <scope>NUCLEOTIDE SEQUENCE</scope>
    <source>
        <strain evidence="2">PLAUS21</strain>
    </source>
</reference>
<evidence type="ECO:0000256" key="1">
    <source>
        <dbReference type="SAM" id="MobiDB-lite"/>
    </source>
</evidence>
<feature type="region of interest" description="Disordered" evidence="1">
    <location>
        <begin position="92"/>
        <end position="141"/>
    </location>
</feature>
<accession>A0AAD5Y6K0</accession>
<dbReference type="Proteomes" id="UP001210925">
    <property type="component" value="Unassembled WGS sequence"/>
</dbReference>